<dbReference type="Gene3D" id="3.40.50.720">
    <property type="entry name" value="NAD(P)-binding Rossmann-like Domain"/>
    <property type="match status" value="1"/>
</dbReference>
<feature type="region of interest" description="Disordered" evidence="4">
    <location>
        <begin position="1"/>
        <end position="33"/>
    </location>
</feature>
<dbReference type="OrthoDB" id="73846at2759"/>
<evidence type="ECO:0000313" key="7">
    <source>
        <dbReference type="Proteomes" id="UP000635477"/>
    </source>
</evidence>
<sequence>MRASALLSRGAASGRHFASAATTTTHHKKPEAIPPELAGLPLSRPWHVSERKAGSITPTSTTPSSRFYVPSVVLPAETAKSGPVHKIHILGDDGRSRFIAHALCSVYDSVEMLSFRHIPKPRYHYVEKSQPERTRKSTYAEKNLASADKPDKTDKSHIDQLVVTGRGFEAVKAVRSVKDRVDENTSICLLNDGMGVLEQVREEIFKGTRREPNFLLGHMSHALVFNRNRGSVKELKAGRTVLTKADAVLETTKDLHASLDRTDFMRSLQKVTSLRATTSRYDEWLRFKLPSMIFTAAVEPVCVLLEMPYNGLLYNRSAQSMMNKLLDEMSMLVQNLPEVEGSPQLQAFLRGEGLKKFCYRRITGKSMAPSDLLKRVEKGLQTDMNYQNGYFLKRASTLGIDMPTNQMMVQMIRKARLEQLKSQGGGAGGAGGGPSGQQQQQDQQRQQQDEARQHALNQILHPEAADRLGRIRLVKEERANDIENRLITLAQTGQLRQKVTEAQLKELLSAMADNKEEEKIVVSRRKAWDDDDDLDL</sequence>
<dbReference type="SUPFAM" id="SSF48179">
    <property type="entry name" value="6-phosphogluconate dehydrogenase C-terminal domain-like"/>
    <property type="match status" value="1"/>
</dbReference>
<evidence type="ECO:0000256" key="2">
    <source>
        <dbReference type="ARBA" id="ARBA00022857"/>
    </source>
</evidence>
<feature type="compositionally biased region" description="Basic and acidic residues" evidence="4">
    <location>
        <begin position="127"/>
        <end position="139"/>
    </location>
</feature>
<dbReference type="Gene3D" id="1.10.8.140">
    <property type="entry name" value="PDCD5-like"/>
    <property type="match status" value="1"/>
</dbReference>
<dbReference type="InterPro" id="IPR036291">
    <property type="entry name" value="NAD(P)-bd_dom_sf"/>
</dbReference>
<feature type="region of interest" description="Disordered" evidence="4">
    <location>
        <begin position="127"/>
        <end position="156"/>
    </location>
</feature>
<evidence type="ECO:0000313" key="6">
    <source>
        <dbReference type="EMBL" id="KAF4979369.1"/>
    </source>
</evidence>
<dbReference type="GO" id="GO:0005739">
    <property type="term" value="C:mitochondrion"/>
    <property type="evidence" value="ECO:0007669"/>
    <property type="project" value="TreeGrafter"/>
</dbReference>
<dbReference type="InterPro" id="IPR013332">
    <property type="entry name" value="KPR_N"/>
</dbReference>
<gene>
    <name evidence="6" type="ORF">FZEAL_4410</name>
</gene>
<dbReference type="InterPro" id="IPR002836">
    <property type="entry name" value="PDCD5-like"/>
</dbReference>
<name>A0A8H4ULS0_9HYPO</name>
<evidence type="ECO:0000256" key="4">
    <source>
        <dbReference type="SAM" id="MobiDB-lite"/>
    </source>
</evidence>
<organism evidence="6 7">
    <name type="scientific">Fusarium zealandicum</name>
    <dbReference type="NCBI Taxonomy" id="1053134"/>
    <lineage>
        <taxon>Eukaryota</taxon>
        <taxon>Fungi</taxon>
        <taxon>Dikarya</taxon>
        <taxon>Ascomycota</taxon>
        <taxon>Pezizomycotina</taxon>
        <taxon>Sordariomycetes</taxon>
        <taxon>Hypocreomycetidae</taxon>
        <taxon>Hypocreales</taxon>
        <taxon>Nectriaceae</taxon>
        <taxon>Fusarium</taxon>
        <taxon>Fusarium staphyleae species complex</taxon>
    </lineage>
</organism>
<dbReference type="PANTHER" id="PTHR43765:SF2">
    <property type="entry name" value="2-DEHYDROPANTOATE 2-REDUCTASE"/>
    <property type="match status" value="1"/>
</dbReference>
<evidence type="ECO:0000259" key="5">
    <source>
        <dbReference type="Pfam" id="PF02558"/>
    </source>
</evidence>
<dbReference type="GO" id="GO:0008677">
    <property type="term" value="F:2-dehydropantoate 2-reductase activity"/>
    <property type="evidence" value="ECO:0007669"/>
    <property type="project" value="TreeGrafter"/>
</dbReference>
<protein>
    <recommendedName>
        <fullName evidence="5">Ketopantoate reductase N-terminal domain-containing protein</fullName>
    </recommendedName>
</protein>
<proteinExistence type="inferred from homology"/>
<dbReference type="Proteomes" id="UP000635477">
    <property type="component" value="Unassembled WGS sequence"/>
</dbReference>
<reference evidence="6" key="1">
    <citation type="journal article" date="2020" name="BMC Genomics">
        <title>Correction to: Identification and distribution of gene clusters required for synthesis of sphingolipid metabolism inhibitors in diverse species of the filamentous fungus Fusarium.</title>
        <authorList>
            <person name="Kim H.S."/>
            <person name="Lohmar J.M."/>
            <person name="Busman M."/>
            <person name="Brown D.W."/>
            <person name="Naumann T.A."/>
            <person name="Divon H.H."/>
            <person name="Lysoe E."/>
            <person name="Uhlig S."/>
            <person name="Proctor R.H."/>
        </authorList>
    </citation>
    <scope>NUCLEOTIDE SEQUENCE</scope>
    <source>
        <strain evidence="6">NRRL 22465</strain>
    </source>
</reference>
<evidence type="ECO:0000256" key="1">
    <source>
        <dbReference type="ARBA" id="ARBA00010490"/>
    </source>
</evidence>
<dbReference type="InterPro" id="IPR036883">
    <property type="entry name" value="PDCD5-like_sf"/>
</dbReference>
<dbReference type="EMBL" id="JABEYC010000302">
    <property type="protein sequence ID" value="KAF4979369.1"/>
    <property type="molecule type" value="Genomic_DNA"/>
</dbReference>
<keyword evidence="7" id="KW-1185">Reference proteome</keyword>
<dbReference type="InterPro" id="IPR008927">
    <property type="entry name" value="6-PGluconate_DH-like_C_sf"/>
</dbReference>
<dbReference type="Gene3D" id="1.10.1040.10">
    <property type="entry name" value="N-(1-d-carboxylethyl)-l-norvaline Dehydrogenase, domain 2"/>
    <property type="match status" value="1"/>
</dbReference>
<dbReference type="SUPFAM" id="SSF46950">
    <property type="entry name" value="Double-stranded DNA-binding domain"/>
    <property type="match status" value="1"/>
</dbReference>
<keyword evidence="3" id="KW-0560">Oxidoreductase</keyword>
<keyword evidence="2" id="KW-0521">NADP</keyword>
<dbReference type="GO" id="GO:0003677">
    <property type="term" value="F:DNA binding"/>
    <property type="evidence" value="ECO:0007669"/>
    <property type="project" value="InterPro"/>
</dbReference>
<feature type="compositionally biased region" description="Low complexity" evidence="4">
    <location>
        <begin position="436"/>
        <end position="446"/>
    </location>
</feature>
<dbReference type="InterPro" id="IPR050838">
    <property type="entry name" value="Ketopantoate_reductase"/>
</dbReference>
<dbReference type="SUPFAM" id="SSF51735">
    <property type="entry name" value="NAD(P)-binding Rossmann-fold domains"/>
    <property type="match status" value="1"/>
</dbReference>
<feature type="compositionally biased region" description="Gly residues" evidence="4">
    <location>
        <begin position="423"/>
        <end position="435"/>
    </location>
</feature>
<dbReference type="GO" id="GO:0050661">
    <property type="term" value="F:NADP binding"/>
    <property type="evidence" value="ECO:0007669"/>
    <property type="project" value="TreeGrafter"/>
</dbReference>
<dbReference type="PANTHER" id="PTHR43765">
    <property type="entry name" value="2-DEHYDROPANTOATE 2-REDUCTASE-RELATED"/>
    <property type="match status" value="1"/>
</dbReference>
<evidence type="ECO:0000256" key="3">
    <source>
        <dbReference type="ARBA" id="ARBA00023002"/>
    </source>
</evidence>
<accession>A0A8H4ULS0</accession>
<dbReference type="Pfam" id="PF01984">
    <property type="entry name" value="dsDNA_bind"/>
    <property type="match status" value="1"/>
</dbReference>
<comment type="caution">
    <text evidence="6">The sequence shown here is derived from an EMBL/GenBank/DDBJ whole genome shotgun (WGS) entry which is preliminary data.</text>
</comment>
<comment type="similarity">
    <text evidence="1">Belongs to the PDCD5 family.</text>
</comment>
<feature type="region of interest" description="Disordered" evidence="4">
    <location>
        <begin position="422"/>
        <end position="453"/>
    </location>
</feature>
<dbReference type="InterPro" id="IPR013328">
    <property type="entry name" value="6PGD_dom2"/>
</dbReference>
<feature type="compositionally biased region" description="Low complexity" evidence="4">
    <location>
        <begin position="1"/>
        <end position="24"/>
    </location>
</feature>
<dbReference type="AlphaFoldDB" id="A0A8H4ULS0"/>
<reference evidence="6" key="2">
    <citation type="submission" date="2020-05" db="EMBL/GenBank/DDBJ databases">
        <authorList>
            <person name="Kim H.-S."/>
            <person name="Proctor R.H."/>
            <person name="Brown D.W."/>
        </authorList>
    </citation>
    <scope>NUCLEOTIDE SEQUENCE</scope>
    <source>
        <strain evidence="6">NRRL 22465</strain>
    </source>
</reference>
<dbReference type="Pfam" id="PF02558">
    <property type="entry name" value="ApbA"/>
    <property type="match status" value="1"/>
</dbReference>
<feature type="domain" description="Ketopantoate reductase N-terminal" evidence="5">
    <location>
        <begin position="137"/>
        <end position="243"/>
    </location>
</feature>